<dbReference type="AlphaFoldDB" id="A0A084GXE3"/>
<feature type="transmembrane region" description="Helical" evidence="8">
    <location>
        <begin position="222"/>
        <end position="243"/>
    </location>
</feature>
<protein>
    <submittedName>
        <fullName evidence="9">Uncharacterized protein</fullName>
    </submittedName>
</protein>
<comment type="caution">
    <text evidence="9">The sequence shown here is derived from an EMBL/GenBank/DDBJ whole genome shotgun (WGS) entry which is preliminary data.</text>
</comment>
<keyword evidence="3" id="KW-0813">Transport</keyword>
<dbReference type="Gene3D" id="1.20.1740.10">
    <property type="entry name" value="Amino acid/polyamine transporter I"/>
    <property type="match status" value="1"/>
</dbReference>
<dbReference type="NCBIfam" id="TIGR00912">
    <property type="entry name" value="2A0309"/>
    <property type="match status" value="1"/>
</dbReference>
<feature type="transmembrane region" description="Helical" evidence="8">
    <location>
        <begin position="194"/>
        <end position="210"/>
    </location>
</feature>
<feature type="transmembrane region" description="Helical" evidence="8">
    <location>
        <begin position="272"/>
        <end position="294"/>
    </location>
</feature>
<feature type="transmembrane region" description="Helical" evidence="8">
    <location>
        <begin position="148"/>
        <end position="167"/>
    </location>
</feature>
<feature type="transmembrane region" description="Helical" evidence="8">
    <location>
        <begin position="46"/>
        <end position="66"/>
    </location>
</feature>
<comment type="similarity">
    <text evidence="2">Belongs to the amino acid-polyamine-organocation (APC) superfamily. Spore germination protein (SGP) (TC 2.A.3.9) family.</text>
</comment>
<dbReference type="Proteomes" id="UP000028549">
    <property type="component" value="Unassembled WGS sequence"/>
</dbReference>
<feature type="transmembrane region" description="Helical" evidence="8">
    <location>
        <begin position="116"/>
        <end position="136"/>
    </location>
</feature>
<reference evidence="9 10" key="1">
    <citation type="journal article" date="2005" name="Int. J. Syst. Evol. Microbiol.">
        <title>Bacillus cibi sp. nov., isolated from jeotgal, a traditional Korean fermented seafood.</title>
        <authorList>
            <person name="Yoon J.H."/>
            <person name="Lee C.H."/>
            <person name="Oh T.K."/>
        </authorList>
    </citation>
    <scope>NUCLEOTIDE SEQUENCE [LARGE SCALE GENOMIC DNA]</scope>
    <source>
        <strain evidence="9 10">DSM 16189</strain>
    </source>
</reference>
<dbReference type="Pfam" id="PF03845">
    <property type="entry name" value="Spore_permease"/>
    <property type="match status" value="1"/>
</dbReference>
<evidence type="ECO:0000256" key="7">
    <source>
        <dbReference type="ARBA" id="ARBA00023136"/>
    </source>
</evidence>
<keyword evidence="5 8" id="KW-0812">Transmembrane</keyword>
<dbReference type="GO" id="GO:0009847">
    <property type="term" value="P:spore germination"/>
    <property type="evidence" value="ECO:0007669"/>
    <property type="project" value="InterPro"/>
</dbReference>
<evidence type="ECO:0000313" key="10">
    <source>
        <dbReference type="Proteomes" id="UP000028549"/>
    </source>
</evidence>
<evidence type="ECO:0000256" key="4">
    <source>
        <dbReference type="ARBA" id="ARBA00022544"/>
    </source>
</evidence>
<dbReference type="InterPro" id="IPR004761">
    <property type="entry name" value="Spore_GerAB"/>
</dbReference>
<evidence type="ECO:0000256" key="6">
    <source>
        <dbReference type="ARBA" id="ARBA00022989"/>
    </source>
</evidence>
<dbReference type="EMBL" id="JNVC02000005">
    <property type="protein sequence ID" value="KEZ52005.1"/>
    <property type="molecule type" value="Genomic_DNA"/>
</dbReference>
<proteinExistence type="inferred from homology"/>
<name>A0A084GXE3_METID</name>
<accession>A0A084GXE3</accession>
<comment type="subcellular location">
    <subcellularLocation>
        <location evidence="1">Membrane</location>
        <topology evidence="1">Multi-pass membrane protein</topology>
    </subcellularLocation>
</comment>
<gene>
    <name evidence="9" type="ORF">GS18_0212990</name>
</gene>
<evidence type="ECO:0000256" key="3">
    <source>
        <dbReference type="ARBA" id="ARBA00022448"/>
    </source>
</evidence>
<keyword evidence="10" id="KW-1185">Reference proteome</keyword>
<feature type="transmembrane region" description="Helical" evidence="8">
    <location>
        <begin position="306"/>
        <end position="325"/>
    </location>
</feature>
<evidence type="ECO:0000313" key="9">
    <source>
        <dbReference type="EMBL" id="KEZ52005.1"/>
    </source>
</evidence>
<dbReference type="PIRSF" id="PIRSF006060">
    <property type="entry name" value="AA_transporter"/>
    <property type="match status" value="1"/>
</dbReference>
<dbReference type="STRING" id="246786.GS18_0212990"/>
<evidence type="ECO:0000256" key="8">
    <source>
        <dbReference type="SAM" id="Phobius"/>
    </source>
</evidence>
<organism evidence="9 10">
    <name type="scientific">Metabacillus indicus</name>
    <name type="common">Bacillus indicus</name>
    <dbReference type="NCBI Taxonomy" id="246786"/>
    <lineage>
        <taxon>Bacteria</taxon>
        <taxon>Bacillati</taxon>
        <taxon>Bacillota</taxon>
        <taxon>Bacilli</taxon>
        <taxon>Bacillales</taxon>
        <taxon>Bacillaceae</taxon>
        <taxon>Metabacillus</taxon>
    </lineage>
</organism>
<evidence type="ECO:0000256" key="5">
    <source>
        <dbReference type="ARBA" id="ARBA00022692"/>
    </source>
</evidence>
<dbReference type="PANTHER" id="PTHR34975">
    <property type="entry name" value="SPORE GERMINATION PROTEIN A2"/>
    <property type="match status" value="1"/>
</dbReference>
<evidence type="ECO:0000256" key="2">
    <source>
        <dbReference type="ARBA" id="ARBA00007998"/>
    </source>
</evidence>
<sequence>MGGTKEMKHTITHKQLLFLVLQTQIGIGVLSLPYNLYKTAGKDGWISALIAGAAAQIVILFFWLLVKKFPSHSLFDINKRLLGKHLGTFLNYGYIIFYIFLSSLIAVLYVNVLKRWIYHFTPAWVLILLLSAVALYFAKENIRKLARFYVLVSTLLIFLFLLTLNAYKTVDIRYVFPVGESGIVNILLGSKEAIMSYMGFEILLFLYPYVEGKPAQSLKMVSLSNLIVTLFYSYITFTSLIFFSPKEMPIVPEPTLYLLKAITYSVIERVDLVFLAIWVVSVITSGLMYIYIASKGMQNVSGKKNHRPFVPVVVIAVTLLALTPAKSDQLTEKLADIVNMSSLVFVFTIPLILFLLSFVRKGKAKNENEQA</sequence>
<feature type="transmembrane region" description="Helical" evidence="8">
    <location>
        <begin position="86"/>
        <end position="110"/>
    </location>
</feature>
<feature type="transmembrane region" description="Helical" evidence="8">
    <location>
        <begin position="16"/>
        <end position="34"/>
    </location>
</feature>
<keyword evidence="6 8" id="KW-1133">Transmembrane helix</keyword>
<keyword evidence="7 8" id="KW-0472">Membrane</keyword>
<dbReference type="GO" id="GO:0016020">
    <property type="term" value="C:membrane"/>
    <property type="evidence" value="ECO:0007669"/>
    <property type="project" value="UniProtKB-SubCell"/>
</dbReference>
<keyword evidence="4" id="KW-0309">Germination</keyword>
<dbReference type="PANTHER" id="PTHR34975:SF2">
    <property type="entry name" value="SPORE GERMINATION PROTEIN A2"/>
    <property type="match status" value="1"/>
</dbReference>
<evidence type="ECO:0000256" key="1">
    <source>
        <dbReference type="ARBA" id="ARBA00004141"/>
    </source>
</evidence>
<feature type="transmembrane region" description="Helical" evidence="8">
    <location>
        <begin position="337"/>
        <end position="359"/>
    </location>
</feature>